<dbReference type="EMBL" id="NBSK02000003">
    <property type="protein sequence ID" value="KAJ0216998.1"/>
    <property type="molecule type" value="Genomic_DNA"/>
</dbReference>
<dbReference type="GO" id="GO:0008270">
    <property type="term" value="F:zinc ion binding"/>
    <property type="evidence" value="ECO:0007669"/>
    <property type="project" value="UniProtKB-KW"/>
</dbReference>
<evidence type="ECO:0000256" key="1">
    <source>
        <dbReference type="PROSITE-ProRule" id="PRU00325"/>
    </source>
</evidence>
<keyword evidence="1" id="KW-0863">Zinc-finger</keyword>
<protein>
    <recommendedName>
        <fullName evidence="2">SWIM-type domain-containing protein</fullName>
    </recommendedName>
</protein>
<gene>
    <name evidence="3" type="ORF">LSAT_V11C300131950</name>
</gene>
<accession>A0A9R1W6V9</accession>
<dbReference type="PANTHER" id="PTHR31973">
    <property type="entry name" value="POLYPROTEIN, PUTATIVE-RELATED"/>
    <property type="match status" value="1"/>
</dbReference>
<organism evidence="3 4">
    <name type="scientific">Lactuca sativa</name>
    <name type="common">Garden lettuce</name>
    <dbReference type="NCBI Taxonomy" id="4236"/>
    <lineage>
        <taxon>Eukaryota</taxon>
        <taxon>Viridiplantae</taxon>
        <taxon>Streptophyta</taxon>
        <taxon>Embryophyta</taxon>
        <taxon>Tracheophyta</taxon>
        <taxon>Spermatophyta</taxon>
        <taxon>Magnoliopsida</taxon>
        <taxon>eudicotyledons</taxon>
        <taxon>Gunneridae</taxon>
        <taxon>Pentapetalae</taxon>
        <taxon>asterids</taxon>
        <taxon>campanulids</taxon>
        <taxon>Asterales</taxon>
        <taxon>Asteraceae</taxon>
        <taxon>Cichorioideae</taxon>
        <taxon>Cichorieae</taxon>
        <taxon>Lactucinae</taxon>
        <taxon>Lactuca</taxon>
    </lineage>
</organism>
<name>A0A9R1W6V9_LACSA</name>
<evidence type="ECO:0000313" key="3">
    <source>
        <dbReference type="EMBL" id="KAJ0216998.1"/>
    </source>
</evidence>
<dbReference type="PANTHER" id="PTHR31973:SF189">
    <property type="entry name" value="TRANSPOSASE, MUDR, PLANT, MULE TRANSPOSASE DOMAIN PROTEIN-RELATED"/>
    <property type="match status" value="1"/>
</dbReference>
<keyword evidence="4" id="KW-1185">Reference proteome</keyword>
<proteinExistence type="predicted"/>
<dbReference type="Proteomes" id="UP000235145">
    <property type="component" value="Unassembled WGS sequence"/>
</dbReference>
<dbReference type="AlphaFoldDB" id="A0A9R1W6V9"/>
<evidence type="ECO:0000259" key="2">
    <source>
        <dbReference type="PROSITE" id="PS50966"/>
    </source>
</evidence>
<evidence type="ECO:0000313" key="4">
    <source>
        <dbReference type="Proteomes" id="UP000235145"/>
    </source>
</evidence>
<dbReference type="Pfam" id="PF04434">
    <property type="entry name" value="SWIM"/>
    <property type="match status" value="1"/>
</dbReference>
<sequence length="163" mass="18915">MGRVLDIFARLCRRDLLVPYIIPCFGEHLKPQLSMLLKCCDAVENGFSKSFNVVIVDARKNPIITMLEEIRLYMMDRIYNMKLKGQQWGNHIYPEIRDKVNLLKKSQRHYQVLPSGLNQFEVRGAIDAYEVDLERKTCSCRLRQWNGYGCAHSVASISFLIGM</sequence>
<keyword evidence="1" id="KW-0862">Zinc</keyword>
<dbReference type="InterPro" id="IPR007527">
    <property type="entry name" value="Znf_SWIM"/>
</dbReference>
<feature type="domain" description="SWIM-type" evidence="2">
    <location>
        <begin position="129"/>
        <end position="161"/>
    </location>
</feature>
<dbReference type="PROSITE" id="PS50966">
    <property type="entry name" value="ZF_SWIM"/>
    <property type="match status" value="1"/>
</dbReference>
<comment type="caution">
    <text evidence="3">The sequence shown here is derived from an EMBL/GenBank/DDBJ whole genome shotgun (WGS) entry which is preliminary data.</text>
</comment>
<reference evidence="3 4" key="1">
    <citation type="journal article" date="2017" name="Nat. Commun.">
        <title>Genome assembly with in vitro proximity ligation data and whole-genome triplication in lettuce.</title>
        <authorList>
            <person name="Reyes-Chin-Wo S."/>
            <person name="Wang Z."/>
            <person name="Yang X."/>
            <person name="Kozik A."/>
            <person name="Arikit S."/>
            <person name="Song C."/>
            <person name="Xia L."/>
            <person name="Froenicke L."/>
            <person name="Lavelle D.O."/>
            <person name="Truco M.J."/>
            <person name="Xia R."/>
            <person name="Zhu S."/>
            <person name="Xu C."/>
            <person name="Xu H."/>
            <person name="Xu X."/>
            <person name="Cox K."/>
            <person name="Korf I."/>
            <person name="Meyers B.C."/>
            <person name="Michelmore R.W."/>
        </authorList>
    </citation>
    <scope>NUCLEOTIDE SEQUENCE [LARGE SCALE GENOMIC DNA]</scope>
    <source>
        <strain evidence="4">cv. Salinas</strain>
        <tissue evidence="3">Seedlings</tissue>
    </source>
</reference>
<keyword evidence="1" id="KW-0479">Metal-binding</keyword>